<dbReference type="Proteomes" id="UP000219565">
    <property type="component" value="Unassembled WGS sequence"/>
</dbReference>
<gene>
    <name evidence="2" type="ORF">SAMN04244553_5093</name>
</gene>
<keyword evidence="3" id="KW-1185">Reference proteome</keyword>
<dbReference type="EMBL" id="OBEG01000005">
    <property type="protein sequence ID" value="SNY88131.1"/>
    <property type="molecule type" value="Genomic_DNA"/>
</dbReference>
<feature type="transmembrane region" description="Helical" evidence="1">
    <location>
        <begin position="12"/>
        <end position="37"/>
    </location>
</feature>
<keyword evidence="1" id="KW-1133">Transmembrane helix</keyword>
<dbReference type="AlphaFoldDB" id="A0A285LXS1"/>
<evidence type="ECO:0000313" key="3">
    <source>
        <dbReference type="Proteomes" id="UP000219565"/>
    </source>
</evidence>
<protein>
    <submittedName>
        <fullName evidence="2">Uncharacterized protein</fullName>
    </submittedName>
</protein>
<keyword evidence="1" id="KW-0812">Transmembrane</keyword>
<evidence type="ECO:0000256" key="1">
    <source>
        <dbReference type="SAM" id="Phobius"/>
    </source>
</evidence>
<keyword evidence="1" id="KW-0472">Membrane</keyword>
<proteinExistence type="predicted"/>
<organism evidence="2 3">
    <name type="scientific">Nocardia amikacinitolerans</name>
    <dbReference type="NCBI Taxonomy" id="756689"/>
    <lineage>
        <taxon>Bacteria</taxon>
        <taxon>Bacillati</taxon>
        <taxon>Actinomycetota</taxon>
        <taxon>Actinomycetes</taxon>
        <taxon>Mycobacteriales</taxon>
        <taxon>Nocardiaceae</taxon>
        <taxon>Nocardia</taxon>
    </lineage>
</organism>
<sequence length="57" mass="6052">MTTRSVRRPVPIRAIAAQYVAALIALAVTAVFGYLLLNPPQPAGTAEVPRSNVSQPH</sequence>
<name>A0A285LXS1_9NOCA</name>
<reference evidence="2 3" key="1">
    <citation type="submission" date="2017-09" db="EMBL/GenBank/DDBJ databases">
        <authorList>
            <person name="Ehlers B."/>
            <person name="Leendertz F.H."/>
        </authorList>
    </citation>
    <scope>NUCLEOTIDE SEQUENCE [LARGE SCALE GENOMIC DNA]</scope>
    <source>
        <strain evidence="2 3">DSM 45537</strain>
    </source>
</reference>
<accession>A0A285LXS1</accession>
<dbReference type="STRING" id="1379680.GCA_001612615_04295"/>
<dbReference type="RefSeq" id="WP_179830989.1">
    <property type="nucleotide sequence ID" value="NZ_JAMTCV010000004.1"/>
</dbReference>
<evidence type="ECO:0000313" key="2">
    <source>
        <dbReference type="EMBL" id="SNY88131.1"/>
    </source>
</evidence>